<evidence type="ECO:0000313" key="7">
    <source>
        <dbReference type="EMBL" id="KUJ54791.1"/>
    </source>
</evidence>
<dbReference type="SMART" id="SM00060">
    <property type="entry name" value="FN3"/>
    <property type="match status" value="1"/>
</dbReference>
<evidence type="ECO:0000256" key="1">
    <source>
        <dbReference type="ARBA" id="ARBA00006429"/>
    </source>
</evidence>
<dbReference type="CDD" id="cd00063">
    <property type="entry name" value="FN3"/>
    <property type="match status" value="1"/>
</dbReference>
<accession>A0A117KAQ1</accession>
<dbReference type="Pfam" id="PF18962">
    <property type="entry name" value="Por_Secre_tail"/>
    <property type="match status" value="1"/>
</dbReference>
<reference evidence="7 8" key="1">
    <citation type="submission" date="2015-10" db="EMBL/GenBank/DDBJ databases">
        <title>Genome sequence of Chryseobacterium greenlandense.</title>
        <authorList>
            <person name="Newman J."/>
            <person name="Fischer K."/>
            <person name="Miller J."/>
        </authorList>
    </citation>
    <scope>NUCLEOTIDE SEQUENCE [LARGE SCALE GENOMIC DNA]</scope>
    <source>
        <strain evidence="7 8">UMB34</strain>
    </source>
</reference>
<evidence type="ECO:0000313" key="8">
    <source>
        <dbReference type="Proteomes" id="UP000054388"/>
    </source>
</evidence>
<keyword evidence="4" id="KW-0378">Hydrolase</keyword>
<protein>
    <submittedName>
        <fullName evidence="7">Endonuclease I</fullName>
    </submittedName>
</protein>
<dbReference type="EMBL" id="LMAI01000010">
    <property type="protein sequence ID" value="KUJ54791.1"/>
    <property type="molecule type" value="Genomic_DNA"/>
</dbReference>
<dbReference type="PROSITE" id="PS50853">
    <property type="entry name" value="FN3"/>
    <property type="match status" value="1"/>
</dbReference>
<comment type="similarity">
    <text evidence="1">Belongs to the EndA/NucM nuclease family.</text>
</comment>
<evidence type="ECO:0000259" key="6">
    <source>
        <dbReference type="PROSITE" id="PS50853"/>
    </source>
</evidence>
<dbReference type="InterPro" id="IPR013783">
    <property type="entry name" value="Ig-like_fold"/>
</dbReference>
<dbReference type="InterPro" id="IPR007346">
    <property type="entry name" value="Endonuclease-I"/>
</dbReference>
<keyword evidence="7" id="KW-0255">Endonuclease</keyword>
<organism evidence="7 8">
    <name type="scientific">Chryseobacterium aquaticum subsp. greenlandense</name>
    <dbReference type="NCBI Taxonomy" id="345663"/>
    <lineage>
        <taxon>Bacteria</taxon>
        <taxon>Pseudomonadati</taxon>
        <taxon>Bacteroidota</taxon>
        <taxon>Flavobacteriia</taxon>
        <taxon>Flavobacteriales</taxon>
        <taxon>Weeksellaceae</taxon>
        <taxon>Chryseobacterium group</taxon>
        <taxon>Chryseobacterium</taxon>
    </lineage>
</organism>
<feature type="signal peptide" evidence="5">
    <location>
        <begin position="1"/>
        <end position="19"/>
    </location>
</feature>
<dbReference type="RefSeq" id="WP_059137419.1">
    <property type="nucleotide sequence ID" value="NZ_LMAI01000010.1"/>
</dbReference>
<dbReference type="Proteomes" id="UP000054388">
    <property type="component" value="Unassembled WGS sequence"/>
</dbReference>
<feature type="chain" id="PRO_5007150233" evidence="5">
    <location>
        <begin position="20"/>
        <end position="594"/>
    </location>
</feature>
<gene>
    <name evidence="7" type="ORF">AR686_14460</name>
</gene>
<dbReference type="Pfam" id="PF04231">
    <property type="entry name" value="Endonuclease_1"/>
    <property type="match status" value="1"/>
</dbReference>
<dbReference type="InterPro" id="IPR026444">
    <property type="entry name" value="Secre_tail"/>
</dbReference>
<dbReference type="PANTHER" id="PTHR33607:SF2">
    <property type="entry name" value="ENDONUCLEASE-1"/>
    <property type="match status" value="1"/>
</dbReference>
<keyword evidence="2" id="KW-0540">Nuclease</keyword>
<dbReference type="InterPro" id="IPR036116">
    <property type="entry name" value="FN3_sf"/>
</dbReference>
<name>A0A117KAQ1_9FLAO</name>
<dbReference type="PANTHER" id="PTHR33607">
    <property type="entry name" value="ENDONUCLEASE-1"/>
    <property type="match status" value="1"/>
</dbReference>
<dbReference type="SUPFAM" id="SSF49265">
    <property type="entry name" value="Fibronectin type III"/>
    <property type="match status" value="1"/>
</dbReference>
<proteinExistence type="inferred from homology"/>
<dbReference type="AlphaFoldDB" id="A0A117KAQ1"/>
<evidence type="ECO:0000256" key="3">
    <source>
        <dbReference type="ARBA" id="ARBA00022729"/>
    </source>
</evidence>
<evidence type="ECO:0000256" key="2">
    <source>
        <dbReference type="ARBA" id="ARBA00022722"/>
    </source>
</evidence>
<dbReference type="Pfam" id="PF00041">
    <property type="entry name" value="fn3"/>
    <property type="match status" value="1"/>
</dbReference>
<dbReference type="GO" id="GO:0004519">
    <property type="term" value="F:endonuclease activity"/>
    <property type="evidence" value="ECO:0007669"/>
    <property type="project" value="UniProtKB-KW"/>
</dbReference>
<evidence type="ECO:0000256" key="4">
    <source>
        <dbReference type="ARBA" id="ARBA00022801"/>
    </source>
</evidence>
<dbReference type="Gene3D" id="2.60.40.10">
    <property type="entry name" value="Immunoglobulins"/>
    <property type="match status" value="1"/>
</dbReference>
<feature type="domain" description="Fibronectin type-III" evidence="6">
    <location>
        <begin position="284"/>
        <end position="369"/>
    </location>
</feature>
<sequence length="594" mass="63696">MKRILYSLILSIVFINAFAQIPAGYYNTATGTGATLKSQLKTIITNGHIDNGYSGLWAGYQTTDRDNIAISGYENDNTILDIYSENPNGADPYSYNYSTGQCGSYNSEGDCYNREHVVPQSLFNSNAPMVSDIHFIRPTDGKVNGMRSNFPFGKVGIASFTSQNGSKLGTSVSPGYSGTVFEPVDAFKGDIARMIFYFVTRYETQLSGFSTGNMLGGSAFPGLQTWELNQLLAWHTADPVSATEIARNNASYTYQGNRNPYIDHPEYVASIWGTPVVDTQAPTAPTNLATSNPTSNTISLSWTASTDNIGVAGYDVYKDGVFYATVSGTTVTVSGLNPSTTYNFYVIAKDAAGNASTASNTASGTTLASGQPGGSCGTEDFTNIPASASSYTTRTWTNNSINWTATDARTDQTINGKAITIKNGDLTSSTISGGIGSLTITTKLPFTDTAGNLTLQINGNNAGTIPFATTTTTTTISNINIPNNVVIKIINSESGKRISIDDLSWTCYSALGTSETTKDKSFSIYPNPVKNHELFVKGENLNKILRAEIYDLSGKLIQTVANPFKNSNKINLSGIKKGIYILKIDNVSSKFIVE</sequence>
<dbReference type="InterPro" id="IPR044925">
    <property type="entry name" value="His-Me_finger_sf"/>
</dbReference>
<dbReference type="GO" id="GO:0016787">
    <property type="term" value="F:hydrolase activity"/>
    <property type="evidence" value="ECO:0007669"/>
    <property type="project" value="UniProtKB-KW"/>
</dbReference>
<dbReference type="NCBIfam" id="TIGR04183">
    <property type="entry name" value="Por_Secre_tail"/>
    <property type="match status" value="1"/>
</dbReference>
<comment type="caution">
    <text evidence="7">The sequence shown here is derived from an EMBL/GenBank/DDBJ whole genome shotgun (WGS) entry which is preliminary data.</text>
</comment>
<keyword evidence="3 5" id="KW-0732">Signal</keyword>
<evidence type="ECO:0000256" key="5">
    <source>
        <dbReference type="SAM" id="SignalP"/>
    </source>
</evidence>
<dbReference type="SUPFAM" id="SSF54060">
    <property type="entry name" value="His-Me finger endonucleases"/>
    <property type="match status" value="1"/>
</dbReference>
<dbReference type="InterPro" id="IPR003961">
    <property type="entry name" value="FN3_dom"/>
</dbReference>